<evidence type="ECO:0000313" key="1">
    <source>
        <dbReference type="EMBL" id="NIY72852.1"/>
    </source>
</evidence>
<dbReference type="PIRSF" id="PIRSF008502">
    <property type="entry name" value="UCP008502"/>
    <property type="match status" value="1"/>
</dbReference>
<dbReference type="Proteomes" id="UP000709466">
    <property type="component" value="Unassembled WGS sequence"/>
</dbReference>
<dbReference type="EMBL" id="JAATOP010000006">
    <property type="protein sequence ID" value="NIY72852.1"/>
    <property type="molecule type" value="Genomic_DNA"/>
</dbReference>
<sequence length="177" mass="19112">MQAYVALLRGINVGGNNKVPMAELKALAATLGWQNAKTYIASGNMTFAAEEADAAALQSAMKSAFGLDIPTLVYDRETFDALANSCPFDPEQGKHVHGFFCFSRPTVDQDALAQFKAESETLTASGQIVWLHAPDGIGRSKLVEKMHKVTTGTDTTARNLNTIRKLQEMLDQTADGC</sequence>
<dbReference type="InterPro" id="IPR012545">
    <property type="entry name" value="DUF1697"/>
</dbReference>
<dbReference type="PANTHER" id="PTHR36439">
    <property type="entry name" value="BLL4334 PROTEIN"/>
    <property type="match status" value="1"/>
</dbReference>
<accession>A0ABX0W1P9</accession>
<evidence type="ECO:0000313" key="2">
    <source>
        <dbReference type="Proteomes" id="UP000709466"/>
    </source>
</evidence>
<organism evidence="1 2">
    <name type="scientific">Marivivens donghaensis</name>
    <dbReference type="NCBI Taxonomy" id="1699413"/>
    <lineage>
        <taxon>Bacteria</taxon>
        <taxon>Pseudomonadati</taxon>
        <taxon>Pseudomonadota</taxon>
        <taxon>Alphaproteobacteria</taxon>
        <taxon>Rhodobacterales</taxon>
        <taxon>Paracoccaceae</taxon>
        <taxon>Marivivens group</taxon>
        <taxon>Marivivens</taxon>
    </lineage>
</organism>
<dbReference type="Pfam" id="PF08002">
    <property type="entry name" value="DUF1697"/>
    <property type="match status" value="1"/>
</dbReference>
<comment type="caution">
    <text evidence="1">The sequence shown here is derived from an EMBL/GenBank/DDBJ whole genome shotgun (WGS) entry which is preliminary data.</text>
</comment>
<name>A0ABX0W1P9_9RHOB</name>
<proteinExistence type="predicted"/>
<dbReference type="SUPFAM" id="SSF160379">
    <property type="entry name" value="SP0830-like"/>
    <property type="match status" value="1"/>
</dbReference>
<dbReference type="RefSeq" id="WP_167638238.1">
    <property type="nucleotide sequence ID" value="NZ_JAATOP010000006.1"/>
</dbReference>
<dbReference type="PANTHER" id="PTHR36439:SF1">
    <property type="entry name" value="DUF1697 DOMAIN-CONTAINING PROTEIN"/>
    <property type="match status" value="1"/>
</dbReference>
<dbReference type="Gene3D" id="3.30.70.1280">
    <property type="entry name" value="SP0830-like domains"/>
    <property type="match status" value="1"/>
</dbReference>
<reference evidence="1 2" key="1">
    <citation type="submission" date="2020-03" db="EMBL/GenBank/DDBJ databases">
        <title>Bacterial isolates of synthetic phycosphere.</title>
        <authorList>
            <person name="Fu H."/>
            <person name="Moran M.A."/>
        </authorList>
    </citation>
    <scope>NUCLEOTIDE SEQUENCE [LARGE SCALE GENOMIC DNA]</scope>
    <source>
        <strain evidence="1 2">HF1</strain>
    </source>
</reference>
<protein>
    <submittedName>
        <fullName evidence="1">DUF1697 domain-containing protein</fullName>
    </submittedName>
</protein>
<gene>
    <name evidence="1" type="ORF">HCZ30_10465</name>
</gene>
<keyword evidence="2" id="KW-1185">Reference proteome</keyword>